<feature type="domain" description="G-protein coupled receptors family 1 profile" evidence="11">
    <location>
        <begin position="67"/>
        <end position="316"/>
    </location>
</feature>
<dbReference type="PROSITE" id="PS00237">
    <property type="entry name" value="G_PROTEIN_RECEP_F1_1"/>
    <property type="match status" value="1"/>
</dbReference>
<evidence type="ECO:0000256" key="8">
    <source>
        <dbReference type="ARBA" id="ARBA00023224"/>
    </source>
</evidence>
<keyword evidence="5 10" id="KW-0552">Olfaction</keyword>
<evidence type="ECO:0000256" key="9">
    <source>
        <dbReference type="RuleBase" id="RU000688"/>
    </source>
</evidence>
<organism evidence="12 13">
    <name type="scientific">Geotrypetes seraphini</name>
    <name type="common">Gaboon caecilian</name>
    <name type="synonym">Caecilia seraphini</name>
    <dbReference type="NCBI Taxonomy" id="260995"/>
    <lineage>
        <taxon>Eukaryota</taxon>
        <taxon>Metazoa</taxon>
        <taxon>Chordata</taxon>
        <taxon>Craniata</taxon>
        <taxon>Vertebrata</taxon>
        <taxon>Euteleostomi</taxon>
        <taxon>Amphibia</taxon>
        <taxon>Gymnophiona</taxon>
        <taxon>Geotrypetes</taxon>
    </lineage>
</organism>
<dbReference type="PRINTS" id="PR00245">
    <property type="entry name" value="OLFACTORYR"/>
</dbReference>
<feature type="transmembrane region" description="Helical" evidence="10">
    <location>
        <begin position="298"/>
        <end position="318"/>
    </location>
</feature>
<dbReference type="PANTHER" id="PTHR26453">
    <property type="entry name" value="OLFACTORY RECEPTOR"/>
    <property type="match status" value="1"/>
</dbReference>
<sequence>MRQRQSGTAVCQSPINRSEMKFFKTAVQRNQTSVSEFILQGFSDLSWQLQLFLFVFFLVIYIIALLGNSIIVFLATTSPSLHTPMYFFLGNFSFSEICYISTTVPKMLVNFLAKDKSMSFISCAGQLYFFSVLGATDCFLLAIMAYDRYVAICRPLRYNIIMRWRLCIKLATTSWIIGLMVAFGHTLFIFRLPFCGSNVINHFFCDLPAVLKLACGNTYGSEVGVFLSGIFVAIIPCWLILFSYARILGTILRMHSVGRKQKTFSTCASHLTSVSLFFGTAISIYLRPNSSHSAESDRILSLLYCVITPFLNPFIYTLKNKEVKGALKKLVGSK</sequence>
<dbReference type="SUPFAM" id="SSF81321">
    <property type="entry name" value="Family A G protein-coupled receptor-like"/>
    <property type="match status" value="1"/>
</dbReference>
<evidence type="ECO:0000256" key="5">
    <source>
        <dbReference type="ARBA" id="ARBA00022725"/>
    </source>
</evidence>
<evidence type="ECO:0000256" key="7">
    <source>
        <dbReference type="ARBA" id="ARBA00023136"/>
    </source>
</evidence>
<dbReference type="InterPro" id="IPR000276">
    <property type="entry name" value="GPCR_Rhodpsn"/>
</dbReference>
<gene>
    <name evidence="13" type="primary">LOC117350671</name>
</gene>
<dbReference type="GO" id="GO:0005886">
    <property type="term" value="C:plasma membrane"/>
    <property type="evidence" value="ECO:0007669"/>
    <property type="project" value="UniProtKB-SubCell"/>
</dbReference>
<evidence type="ECO:0000256" key="10">
    <source>
        <dbReference type="RuleBase" id="RU363047"/>
    </source>
</evidence>
<accession>A0A6P8PI25</accession>
<dbReference type="Pfam" id="PF13853">
    <property type="entry name" value="7tm_4"/>
    <property type="match status" value="1"/>
</dbReference>
<feature type="transmembrane region" description="Helical" evidence="10">
    <location>
        <begin position="86"/>
        <end position="107"/>
    </location>
</feature>
<evidence type="ECO:0000256" key="1">
    <source>
        <dbReference type="ARBA" id="ARBA00004651"/>
    </source>
</evidence>
<keyword evidence="12" id="KW-1185">Reference proteome</keyword>
<comment type="similarity">
    <text evidence="9">Belongs to the G-protein coupled receptor 1 family.</text>
</comment>
<dbReference type="AlphaFoldDB" id="A0A6P8PI25"/>
<dbReference type="PROSITE" id="PS50262">
    <property type="entry name" value="G_PROTEIN_RECEP_F1_2"/>
    <property type="match status" value="1"/>
</dbReference>
<comment type="subcellular location">
    <subcellularLocation>
        <location evidence="1 10">Cell membrane</location>
        <topology evidence="1 10">Multi-pass membrane protein</topology>
    </subcellularLocation>
</comment>
<dbReference type="Proteomes" id="UP000515159">
    <property type="component" value="Chromosome 16"/>
</dbReference>
<dbReference type="CDD" id="cd15225">
    <property type="entry name" value="7tmA_OR10A-like"/>
    <property type="match status" value="1"/>
</dbReference>
<keyword evidence="7 10" id="KW-0472">Membrane</keyword>
<keyword evidence="9" id="KW-0675">Receptor</keyword>
<dbReference type="PRINTS" id="PR00237">
    <property type="entry name" value="GPCRRHODOPSN"/>
</dbReference>
<evidence type="ECO:0000256" key="6">
    <source>
        <dbReference type="ARBA" id="ARBA00022989"/>
    </source>
</evidence>
<dbReference type="KEGG" id="gsh:117350671"/>
<evidence type="ECO:0000256" key="4">
    <source>
        <dbReference type="ARBA" id="ARBA00022692"/>
    </source>
</evidence>
<dbReference type="RefSeq" id="XP_033781040.1">
    <property type="nucleotide sequence ID" value="XM_033925149.1"/>
</dbReference>
<dbReference type="GeneID" id="117350671"/>
<feature type="transmembrane region" description="Helical" evidence="10">
    <location>
        <begin position="51"/>
        <end position="74"/>
    </location>
</feature>
<proteinExistence type="inferred from homology"/>
<protein>
    <recommendedName>
        <fullName evidence="10">Olfactory receptor</fullName>
    </recommendedName>
</protein>
<dbReference type="InterPro" id="IPR017452">
    <property type="entry name" value="GPCR_Rhodpsn_7TM"/>
</dbReference>
<feature type="transmembrane region" description="Helical" evidence="10">
    <location>
        <begin position="266"/>
        <end position="286"/>
    </location>
</feature>
<name>A0A6P8PI25_GEOSA</name>
<dbReference type="InterPro" id="IPR000725">
    <property type="entry name" value="Olfact_rcpt"/>
</dbReference>
<keyword evidence="2 10" id="KW-1003">Cell membrane</keyword>
<evidence type="ECO:0000313" key="13">
    <source>
        <dbReference type="RefSeq" id="XP_033781040.1"/>
    </source>
</evidence>
<dbReference type="GO" id="GO:0004930">
    <property type="term" value="F:G protein-coupled receptor activity"/>
    <property type="evidence" value="ECO:0007669"/>
    <property type="project" value="UniProtKB-KW"/>
</dbReference>
<evidence type="ECO:0000259" key="11">
    <source>
        <dbReference type="PROSITE" id="PS50262"/>
    </source>
</evidence>
<evidence type="ECO:0000313" key="12">
    <source>
        <dbReference type="Proteomes" id="UP000515159"/>
    </source>
</evidence>
<dbReference type="OrthoDB" id="9975554at2759"/>
<dbReference type="InParanoid" id="A0A6P8PI25"/>
<evidence type="ECO:0000256" key="2">
    <source>
        <dbReference type="ARBA" id="ARBA00022475"/>
    </source>
</evidence>
<keyword evidence="6 10" id="KW-1133">Transmembrane helix</keyword>
<dbReference type="Gene3D" id="1.20.1070.10">
    <property type="entry name" value="Rhodopsin 7-helix transmembrane proteins"/>
    <property type="match status" value="1"/>
</dbReference>
<keyword evidence="4 9" id="KW-0812">Transmembrane</keyword>
<feature type="transmembrane region" description="Helical" evidence="10">
    <location>
        <begin position="166"/>
        <end position="190"/>
    </location>
</feature>
<reference evidence="13" key="1">
    <citation type="submission" date="2025-08" db="UniProtKB">
        <authorList>
            <consortium name="RefSeq"/>
        </authorList>
    </citation>
    <scope>IDENTIFICATION</scope>
</reference>
<dbReference type="GO" id="GO:0004984">
    <property type="term" value="F:olfactory receptor activity"/>
    <property type="evidence" value="ECO:0007669"/>
    <property type="project" value="InterPro"/>
</dbReference>
<keyword evidence="8 9" id="KW-0807">Transducer</keyword>
<keyword evidence="9" id="KW-0297">G-protein coupled receptor</keyword>
<evidence type="ECO:0000256" key="3">
    <source>
        <dbReference type="ARBA" id="ARBA00022606"/>
    </source>
</evidence>
<keyword evidence="3 10" id="KW-0716">Sensory transduction</keyword>
<feature type="transmembrane region" description="Helical" evidence="10">
    <location>
        <begin position="223"/>
        <end position="245"/>
    </location>
</feature>
<dbReference type="FunFam" id="1.20.1070.10:FF:000001">
    <property type="entry name" value="Olfactory receptor"/>
    <property type="match status" value="1"/>
</dbReference>
<feature type="transmembrane region" description="Helical" evidence="10">
    <location>
        <begin position="127"/>
        <end position="146"/>
    </location>
</feature>